<evidence type="ECO:0008006" key="2">
    <source>
        <dbReference type="Google" id="ProtNLM"/>
    </source>
</evidence>
<sequence length="326" mass="38376">MTYIFVPKNPQKFECKYCDYYTCNKKDYTKHMSTQKHLILTNDLQEIPKNPNTINFQNNVCECGNVYKHRQSLYKHKKYCGFLNKCDVINKSNNNNNNITIKSNDNNLQHINFDTNVVLDLVQKNQEFQKEMFLDMQKQMFDFMKDKIGDNNSTNIMNHSNNKTFNLQFFLNETCKDAMNISDFVESVKLQVSDLENVGKVGYIEGISNIIIKNLKALDVNKRPVHCADQKREVMYVKDENTWEKEDENNKKLRKAIRMIAHKNICMLKDFREKYPDCEEYDSKKNSQYNKIVYESMGGKGDDDYEKDGKIIKKIAKNVVIDKSNT</sequence>
<organism evidence="1">
    <name type="scientific">viral metagenome</name>
    <dbReference type="NCBI Taxonomy" id="1070528"/>
    <lineage>
        <taxon>unclassified sequences</taxon>
        <taxon>metagenomes</taxon>
        <taxon>organismal metagenomes</taxon>
    </lineage>
</organism>
<dbReference type="EMBL" id="MN740396">
    <property type="protein sequence ID" value="QHU04380.1"/>
    <property type="molecule type" value="Genomic_DNA"/>
</dbReference>
<dbReference type="AlphaFoldDB" id="A0A6C0JHS7"/>
<name>A0A6C0JHS7_9ZZZZ</name>
<protein>
    <recommendedName>
        <fullName evidence="2">C2H2-type domain-containing protein</fullName>
    </recommendedName>
</protein>
<proteinExistence type="predicted"/>
<accession>A0A6C0JHS7</accession>
<evidence type="ECO:0000313" key="1">
    <source>
        <dbReference type="EMBL" id="QHU04380.1"/>
    </source>
</evidence>
<reference evidence="1" key="1">
    <citation type="journal article" date="2020" name="Nature">
        <title>Giant virus diversity and host interactions through global metagenomics.</title>
        <authorList>
            <person name="Schulz F."/>
            <person name="Roux S."/>
            <person name="Paez-Espino D."/>
            <person name="Jungbluth S."/>
            <person name="Walsh D.A."/>
            <person name="Denef V.J."/>
            <person name="McMahon K.D."/>
            <person name="Konstantinidis K.T."/>
            <person name="Eloe-Fadrosh E.A."/>
            <person name="Kyrpides N.C."/>
            <person name="Woyke T."/>
        </authorList>
    </citation>
    <scope>NUCLEOTIDE SEQUENCE</scope>
    <source>
        <strain evidence="1">GVMAG-M-3300027708-39</strain>
    </source>
</reference>